<gene>
    <name evidence="3" type="ORF">MYSEV_160</name>
</gene>
<keyword evidence="4" id="KW-1185">Reference proteome</keyword>
<sequence>MNSLNDICYEHIKDSFYYSVFGDFKLIIDKNTGYFNATKLCKDGGKKFYNWSRLDKSKDLINYFNINCHDSYLMRENFNKKYIKIIENNNVMYEIIGNKQTEENKLIVGTYVSEDLILSISNWISNEFYNQCNKIVKKYFIEEYNKNYKNNEENLNNKIKEIENNYINIIHKNKEIISDLTDKNNELIDFINKQNIELNENNDKLNILTIKQNNKINDRIIIINYLSRFNNNILIYKLYNNTININKGYTAWRNHKNPNVSIFIDEYVPDPGDIIKHIRDYSKCSNKKIRKDIIKYNKHISKNEYNSIYSSKKIFELSYNRIILNNSTINDIICVYRELKEALYSI</sequence>
<dbReference type="EMBL" id="HF679134">
    <property type="protein sequence ID" value="CCU56358.1"/>
    <property type="molecule type" value="Genomic_DNA"/>
</dbReference>
<evidence type="ECO:0000259" key="2">
    <source>
        <dbReference type="PROSITE" id="PS51301"/>
    </source>
</evidence>
<accession>A0A916KQB3</accession>
<feature type="coiled-coil region" evidence="1">
    <location>
        <begin position="141"/>
        <end position="208"/>
    </location>
</feature>
<reference evidence="3 4" key="1">
    <citation type="journal article" date="2013" name="J. Virol.">
        <title>New Insights into the Evolution of Entomopoxvirinae from the Complete Genome Sequences of Four Entomopoxviruses Infecting Adoxophyes honmai, Choristoneura biennis, Choristoneura rosaceana, and Mythimna separata.</title>
        <authorList>
            <person name="Theze J."/>
            <person name="Takatsuka J."/>
            <person name="Li Z."/>
            <person name="Gallais J."/>
            <person name="Doucet D."/>
            <person name="Arif B."/>
            <person name="Nakai M."/>
            <person name="Herniou E.A."/>
        </authorList>
    </citation>
    <scope>NUCLEOTIDE SEQUENCE [LARGE SCALE GENOMIC DNA]</scope>
</reference>
<dbReference type="PROSITE" id="PS51301">
    <property type="entry name" value="KILA_N"/>
    <property type="match status" value="1"/>
</dbReference>
<dbReference type="InterPro" id="IPR018004">
    <property type="entry name" value="KilA/APSES_HTH"/>
</dbReference>
<name>A0A916KQB3_9POXV</name>
<organism evidence="3 4">
    <name type="scientific">Mythimna separata entomopoxvirus 'L'</name>
    <dbReference type="NCBI Taxonomy" id="1293572"/>
    <lineage>
        <taxon>Viruses</taxon>
        <taxon>Varidnaviria</taxon>
        <taxon>Bamfordvirae</taxon>
        <taxon>Nucleocytoviricota</taxon>
        <taxon>Pokkesviricetes</taxon>
        <taxon>Chitovirales</taxon>
        <taxon>Poxviridae</taxon>
        <taxon>Entomopoxvirinae</taxon>
        <taxon>Betaentomopoxvirus</taxon>
        <taxon>Betaentomopoxvirus mseparata</taxon>
        <taxon>Mythimna separata entomopoxvirus</taxon>
    </lineage>
</organism>
<dbReference type="RefSeq" id="YP_008003677.1">
    <property type="nucleotide sequence ID" value="NC_021246.1"/>
</dbReference>
<dbReference type="GeneID" id="15613782"/>
<evidence type="ECO:0000313" key="4">
    <source>
        <dbReference type="Proteomes" id="UP000792671"/>
    </source>
</evidence>
<keyword evidence="1" id="KW-0175">Coiled coil</keyword>
<evidence type="ECO:0000313" key="3">
    <source>
        <dbReference type="EMBL" id="CCU56358.1"/>
    </source>
</evidence>
<dbReference type="Proteomes" id="UP000792671">
    <property type="component" value="Genome"/>
</dbReference>
<feature type="domain" description="KilA-N" evidence="2">
    <location>
        <begin position="15"/>
        <end position="139"/>
    </location>
</feature>
<proteinExistence type="predicted"/>
<dbReference type="InterPro" id="IPR017880">
    <property type="entry name" value="KilA_N"/>
</dbReference>
<dbReference type="OrthoDB" id="349at549779"/>
<evidence type="ECO:0000256" key="1">
    <source>
        <dbReference type="SAM" id="Coils"/>
    </source>
</evidence>
<protein>
    <submittedName>
        <fullName evidence="3">N1R/p28-like protein</fullName>
    </submittedName>
</protein>
<dbReference type="KEGG" id="vg:15613782"/>
<dbReference type="Pfam" id="PF04383">
    <property type="entry name" value="KilA-N"/>
    <property type="match status" value="1"/>
</dbReference>